<proteinExistence type="predicted"/>
<evidence type="ECO:0000313" key="2">
    <source>
        <dbReference type="Proteomes" id="UP000318470"/>
    </source>
</evidence>
<sequence length="107" mass="12296">MNELITHCPNAEFVVLVADMGSNYVTIKQFDCYTNFAVPNQFNHCLKNGLVTEIHVKVVKQDDNIKTATKLMWEEVRTKALENNRYLKSLQARQKGFVKYANSKLGE</sequence>
<dbReference type="KEGG" id="vg:55616115"/>
<dbReference type="GeneID" id="55616115"/>
<evidence type="ECO:0000313" key="1">
    <source>
        <dbReference type="EMBL" id="QDB73278.1"/>
    </source>
</evidence>
<name>A0A4Y5TVB7_9CAUD</name>
<accession>A0A4Y5TVB7</accession>
<dbReference type="EMBL" id="MK795384">
    <property type="protein sequence ID" value="QDB73278.1"/>
    <property type="molecule type" value="Genomic_DNA"/>
</dbReference>
<dbReference type="Proteomes" id="UP000318470">
    <property type="component" value="Segment"/>
</dbReference>
<organism evidence="1 2">
    <name type="scientific">Vibrio phage VAP7</name>
    <dbReference type="NCBI Taxonomy" id="2584487"/>
    <lineage>
        <taxon>Viruses</taxon>
        <taxon>Duplodnaviria</taxon>
        <taxon>Heunggongvirae</taxon>
        <taxon>Uroviricota</taxon>
        <taxon>Caudoviricetes</taxon>
        <taxon>Pantevenvirales</taxon>
        <taxon>Ackermannviridae</taxon>
        <taxon>Vapseptimavirus</taxon>
        <taxon>Vapseptimavirus VAP7</taxon>
    </lineage>
</organism>
<protein>
    <submittedName>
        <fullName evidence="1">Uncharacterized protein</fullName>
    </submittedName>
</protein>
<dbReference type="RefSeq" id="YP_009845752.1">
    <property type="nucleotide sequence ID" value="NC_048765.1"/>
</dbReference>
<keyword evidence="2" id="KW-1185">Reference proteome</keyword>
<reference evidence="1 2" key="1">
    <citation type="submission" date="2019-04" db="EMBL/GenBank/DDBJ databases">
        <authorList>
            <person name="Gao M."/>
            <person name="Bai C."/>
            <person name="Tong Y."/>
            <person name="Xu X."/>
        </authorList>
    </citation>
    <scope>NUCLEOTIDE SEQUENCE [LARGE SCALE GENOMIC DNA]</scope>
    <source>
        <strain evidence="1 2">Vibrio alginolyticus VA1</strain>
    </source>
</reference>